<comment type="catalytic activity">
    <reaction evidence="6">
        <text>a 6-O-methyl-2'-deoxyguanosine in DNA + L-cysteinyl-[protein] = S-methyl-L-cysteinyl-[protein] + a 2'-deoxyguanosine in DNA</text>
        <dbReference type="Rhea" id="RHEA:24000"/>
        <dbReference type="Rhea" id="RHEA-COMP:10131"/>
        <dbReference type="Rhea" id="RHEA-COMP:10132"/>
        <dbReference type="Rhea" id="RHEA-COMP:11367"/>
        <dbReference type="Rhea" id="RHEA-COMP:11368"/>
        <dbReference type="ChEBI" id="CHEBI:29950"/>
        <dbReference type="ChEBI" id="CHEBI:82612"/>
        <dbReference type="ChEBI" id="CHEBI:85445"/>
        <dbReference type="ChEBI" id="CHEBI:85448"/>
        <dbReference type="EC" id="2.1.1.63"/>
    </reaction>
</comment>
<dbReference type="PANTHER" id="PTHR10815:SF5">
    <property type="entry name" value="METHYLATED-DNA--PROTEIN-CYSTEINE METHYLTRANSFERASE"/>
    <property type="match status" value="1"/>
</dbReference>
<feature type="domain" description="Methylated-DNA-[protein]-cysteine S-methyltransferase DNA binding" evidence="7">
    <location>
        <begin position="69"/>
        <end position="147"/>
    </location>
</feature>
<dbReference type="PANTHER" id="PTHR10815">
    <property type="entry name" value="METHYLATED-DNA--PROTEIN-CYSTEINE METHYLTRANSFERASE"/>
    <property type="match status" value="1"/>
</dbReference>
<reference evidence="9" key="1">
    <citation type="submission" date="2016-12" db="EMBL/GenBank/DDBJ databases">
        <authorList>
            <person name="Varghese N."/>
            <person name="Submissions S."/>
        </authorList>
    </citation>
    <scope>NUCLEOTIDE SEQUENCE [LARGE SCALE GENOMIC DNA]</scope>
    <source>
        <strain evidence="9">DSM 13020</strain>
    </source>
</reference>
<dbReference type="Gene3D" id="1.10.10.10">
    <property type="entry name" value="Winged helix-like DNA-binding domain superfamily/Winged helix DNA-binding domain"/>
    <property type="match status" value="1"/>
</dbReference>
<organism evidence="8 9">
    <name type="scientific">Fervidobacterium gondwanense DSM 13020</name>
    <dbReference type="NCBI Taxonomy" id="1121883"/>
    <lineage>
        <taxon>Bacteria</taxon>
        <taxon>Thermotogati</taxon>
        <taxon>Thermotogota</taxon>
        <taxon>Thermotogae</taxon>
        <taxon>Thermotogales</taxon>
        <taxon>Fervidobacteriaceae</taxon>
        <taxon>Fervidobacterium</taxon>
    </lineage>
</organism>
<dbReference type="STRING" id="1121883.SAMN02745226_00930"/>
<dbReference type="AlphaFoldDB" id="A0A1M7SJ24"/>
<dbReference type="RefSeq" id="WP_072758876.1">
    <property type="nucleotide sequence ID" value="NZ_FRDJ01000004.1"/>
</dbReference>
<dbReference type="CDD" id="cd06445">
    <property type="entry name" value="ATase"/>
    <property type="match status" value="1"/>
</dbReference>
<dbReference type="Pfam" id="PF01035">
    <property type="entry name" value="DNA_binding_1"/>
    <property type="match status" value="1"/>
</dbReference>
<dbReference type="GO" id="GO:0006281">
    <property type="term" value="P:DNA repair"/>
    <property type="evidence" value="ECO:0007669"/>
    <property type="project" value="UniProtKB-KW"/>
</dbReference>
<evidence type="ECO:0000313" key="8">
    <source>
        <dbReference type="EMBL" id="SHN58476.1"/>
    </source>
</evidence>
<protein>
    <submittedName>
        <fullName evidence="8">Methylated-DNA-[protein]-cysteine S-methyltransferase</fullName>
    </submittedName>
</protein>
<evidence type="ECO:0000256" key="5">
    <source>
        <dbReference type="ARBA" id="ARBA00023204"/>
    </source>
</evidence>
<accession>A0A1M7SJ24</accession>
<dbReference type="OrthoDB" id="9802228at2"/>
<evidence type="ECO:0000259" key="7">
    <source>
        <dbReference type="Pfam" id="PF01035"/>
    </source>
</evidence>
<dbReference type="GO" id="GO:0003908">
    <property type="term" value="F:methylated-DNA-[protein]-cysteine S-methyltransferase activity"/>
    <property type="evidence" value="ECO:0007669"/>
    <property type="project" value="UniProtKB-EC"/>
</dbReference>
<evidence type="ECO:0000256" key="4">
    <source>
        <dbReference type="ARBA" id="ARBA00022763"/>
    </source>
</evidence>
<gene>
    <name evidence="8" type="ORF">SAMN02745226_00930</name>
</gene>
<dbReference type="InterPro" id="IPR001497">
    <property type="entry name" value="MethylDNA_cys_MeTrfase_AS"/>
</dbReference>
<keyword evidence="3 8" id="KW-0808">Transferase</keyword>
<dbReference type="PROSITE" id="PS00374">
    <property type="entry name" value="MGMT"/>
    <property type="match status" value="1"/>
</dbReference>
<comment type="catalytic activity">
    <reaction evidence="1">
        <text>a 4-O-methyl-thymidine in DNA + L-cysteinyl-[protein] = a thymidine in DNA + S-methyl-L-cysteinyl-[protein]</text>
        <dbReference type="Rhea" id="RHEA:53428"/>
        <dbReference type="Rhea" id="RHEA-COMP:10131"/>
        <dbReference type="Rhea" id="RHEA-COMP:10132"/>
        <dbReference type="Rhea" id="RHEA-COMP:13555"/>
        <dbReference type="Rhea" id="RHEA-COMP:13556"/>
        <dbReference type="ChEBI" id="CHEBI:29950"/>
        <dbReference type="ChEBI" id="CHEBI:82612"/>
        <dbReference type="ChEBI" id="CHEBI:137386"/>
        <dbReference type="ChEBI" id="CHEBI:137387"/>
        <dbReference type="EC" id="2.1.1.63"/>
    </reaction>
</comment>
<evidence type="ECO:0000256" key="1">
    <source>
        <dbReference type="ARBA" id="ARBA00001286"/>
    </source>
</evidence>
<dbReference type="SUPFAM" id="SSF46767">
    <property type="entry name" value="Methylated DNA-protein cysteine methyltransferase, C-terminal domain"/>
    <property type="match status" value="1"/>
</dbReference>
<keyword evidence="4" id="KW-0227">DNA damage</keyword>
<dbReference type="InterPro" id="IPR014048">
    <property type="entry name" value="MethylDNA_cys_MeTrfase_DNA-bd"/>
</dbReference>
<keyword evidence="5" id="KW-0234">DNA repair</keyword>
<evidence type="ECO:0000256" key="3">
    <source>
        <dbReference type="ARBA" id="ARBA00022679"/>
    </source>
</evidence>
<evidence type="ECO:0000256" key="6">
    <source>
        <dbReference type="ARBA" id="ARBA00049348"/>
    </source>
</evidence>
<dbReference type="InterPro" id="IPR036217">
    <property type="entry name" value="MethylDNA_cys_MeTrfase_DNAb"/>
</dbReference>
<dbReference type="GO" id="GO:0032259">
    <property type="term" value="P:methylation"/>
    <property type="evidence" value="ECO:0007669"/>
    <property type="project" value="UniProtKB-KW"/>
</dbReference>
<name>A0A1M7SJ24_FERGO</name>
<sequence>MQKFDLSIVSCEIGSVLIFTKNGICEKIELSNDLYAPSGENIFTAQISEYLSGKRREFDFPVRYSSGPVFEKIWESLKENVPYGKIITYGELAKICNANPRVVGYAMAMNRLPLYIPCHRVVGKNSLGGFNGKNGLKWKEYLLRLEGSI</sequence>
<dbReference type="EMBL" id="FRDJ01000004">
    <property type="protein sequence ID" value="SHN58476.1"/>
    <property type="molecule type" value="Genomic_DNA"/>
</dbReference>
<evidence type="ECO:0000256" key="2">
    <source>
        <dbReference type="ARBA" id="ARBA00022603"/>
    </source>
</evidence>
<evidence type="ECO:0000313" key="9">
    <source>
        <dbReference type="Proteomes" id="UP000184207"/>
    </source>
</evidence>
<keyword evidence="9" id="KW-1185">Reference proteome</keyword>
<keyword evidence="2 8" id="KW-0489">Methyltransferase</keyword>
<dbReference type="Proteomes" id="UP000184207">
    <property type="component" value="Unassembled WGS sequence"/>
</dbReference>
<proteinExistence type="predicted"/>
<dbReference type="NCBIfam" id="TIGR00589">
    <property type="entry name" value="ogt"/>
    <property type="match status" value="1"/>
</dbReference>
<dbReference type="InterPro" id="IPR036388">
    <property type="entry name" value="WH-like_DNA-bd_sf"/>
</dbReference>